<dbReference type="SUPFAM" id="SSF57997">
    <property type="entry name" value="Tropomyosin"/>
    <property type="match status" value="1"/>
</dbReference>
<comment type="caution">
    <text evidence="2">The sequence shown here is derived from an EMBL/GenBank/DDBJ whole genome shotgun (WGS) entry which is preliminary data.</text>
</comment>
<proteinExistence type="predicted"/>
<dbReference type="RefSeq" id="XP_068368742.1">
    <property type="nucleotide sequence ID" value="XM_068514307.1"/>
</dbReference>
<dbReference type="AlphaFoldDB" id="A0A1J4L0W3"/>
<evidence type="ECO:0000256" key="1">
    <source>
        <dbReference type="SAM" id="Coils"/>
    </source>
</evidence>
<dbReference type="EMBL" id="MLAK01000209">
    <property type="protein sequence ID" value="OHT15606.1"/>
    <property type="molecule type" value="Genomic_DNA"/>
</dbReference>
<keyword evidence="3" id="KW-1185">Reference proteome</keyword>
<dbReference type="Gene3D" id="1.20.5.340">
    <property type="match status" value="1"/>
</dbReference>
<dbReference type="GeneID" id="94849011"/>
<gene>
    <name evidence="2" type="ORF">TRFO_42434</name>
</gene>
<organism evidence="2 3">
    <name type="scientific">Tritrichomonas foetus</name>
    <dbReference type="NCBI Taxonomy" id="1144522"/>
    <lineage>
        <taxon>Eukaryota</taxon>
        <taxon>Metamonada</taxon>
        <taxon>Parabasalia</taxon>
        <taxon>Tritrichomonadida</taxon>
        <taxon>Tritrichomonadidae</taxon>
        <taxon>Tritrichomonas</taxon>
    </lineage>
</organism>
<name>A0A1J4L0W3_9EUKA</name>
<feature type="coiled-coil region" evidence="1">
    <location>
        <begin position="158"/>
        <end position="358"/>
    </location>
</feature>
<evidence type="ECO:0000313" key="3">
    <source>
        <dbReference type="Proteomes" id="UP000179807"/>
    </source>
</evidence>
<protein>
    <submittedName>
        <fullName evidence="2">Uncharacterized protein</fullName>
    </submittedName>
</protein>
<accession>A0A1J4L0W3</accession>
<dbReference type="VEuPathDB" id="TrichDB:TRFO_42434"/>
<evidence type="ECO:0000313" key="2">
    <source>
        <dbReference type="EMBL" id="OHT15606.1"/>
    </source>
</evidence>
<keyword evidence="1" id="KW-0175">Coiled coil</keyword>
<dbReference type="Proteomes" id="UP000179807">
    <property type="component" value="Unassembled WGS sequence"/>
</dbReference>
<feature type="coiled-coil region" evidence="1">
    <location>
        <begin position="403"/>
        <end position="472"/>
    </location>
</feature>
<reference evidence="2" key="1">
    <citation type="submission" date="2016-10" db="EMBL/GenBank/DDBJ databases">
        <authorList>
            <person name="Benchimol M."/>
            <person name="Almeida L.G."/>
            <person name="Vasconcelos A.T."/>
            <person name="Perreira-Neves A."/>
            <person name="Rosa I.A."/>
            <person name="Tasca T."/>
            <person name="Bogo M.R."/>
            <person name="de Souza W."/>
        </authorList>
    </citation>
    <scope>NUCLEOTIDE SEQUENCE [LARGE SCALE GENOMIC DNA]</scope>
    <source>
        <strain evidence="2">K</strain>
    </source>
</reference>
<sequence length="524" mass="61647">MKKAGYQKIRKRIFGANNKKMKSLRFPTSFSSDSFSQETEEFSSSSTQNVFKLQKEILAQSQSIEDYIKTHHSQLKSNESFSVLESLFTLFKSEVSMNLTLRKAILQERKIRANCEQEKSLVVSFFQELSRITNTPINSFEDVYSFVISKSDKFIQTKRNLQNHISQNQDQINKLEQVIQSREDELQIVDQNLKNADQVIEKLKTKLLATKTQVSSLKSELAQSNEIIQKQRLAIQEQKHANSSEQENAQNEIEEIKSECEQSLQVLHQKLHIQRQKSKSQSLRIKELEANLNNQEEIYESKISEMTEQIQKLTDANQNASTRIHSENKKIDYLTTQNSELEEQILQMKQKIENYETQLFTMKGQIDHMKSSNQAYRKKYEMKLHSVKLEHKHELNTVASNVEISLEKKMKTINEQLQQKEDEISMARSELETAHHQLAELVQKLRKQEKRRQKEQQDNEDFRIENERLRNMMRERSDNQKEVEYVLTEFQKLQGILNLGPKATPHDVVDKITSIISRRIHHRY</sequence>
<dbReference type="OrthoDB" id="10679044at2759"/>